<comment type="caution">
    <text evidence="3">The sequence shown here is derived from an EMBL/GenBank/DDBJ whole genome shotgun (WGS) entry which is preliminary data.</text>
</comment>
<dbReference type="InterPro" id="IPR011992">
    <property type="entry name" value="EF-hand-dom_pair"/>
</dbReference>
<name>A0A8H4N1K1_9PEZI</name>
<feature type="compositionally biased region" description="Polar residues" evidence="1">
    <location>
        <begin position="14"/>
        <end position="27"/>
    </location>
</feature>
<gene>
    <name evidence="3" type="ORF">GTA08_BOTSDO08003</name>
</gene>
<sequence>MNNSRPVSPMPPAVQQQQLADASSNPPHNARDAALKGASLAFGKPKVAPKPQVNTYSGNNGALAAARQLSTPQPQLLRPQGTGNSSTSQLSQTSHLGLPQAQPGRARSPSVIAASLAAQRHTPASDSTDTRRRSMMDSSNNTSNDSLPGAGTVKDIRARFNASVSAATSPAAAKAAPALTGPSLSQTSEPTDATSIPPTTSLVKMFEQNKAADAAAPAAVRSPKPAPILTSRGGPPPLKSPKPTRNITVPFASPERSKPDAPKPRPVSAGNIAAKPKPAPKPTKFLGDAQKTSPHVSPKVPPKPTFVTSAREVPAPSKEDSDDDDAAYMSAPETQTDPRAKPILPPPRRSNKKITKEDTPSRTGTSASTRPGQVAHLRRHSATSGTSSALPLETRTLLHPPPISSSYKRTSMKQIEPHITGESLANAMVGAALAGSRASTPASQSKSPLPPPPRRSGNQHHHHHPHLFHSHNHSRETSPTKKPGKLMPTLRKEPSSSDSESGRDAKHKKKRALGPKHPNKHAEGTRKRWRDSINEREKKRYEGVWAANRGLYLHPSQLHPAVLASVPNPEELKDEVANFVVRDIWNRSRLPPHVLEEVWELVDGRGVGRLRREEFVVGMWLIDQVLKGKKLPIKVQESVWASVRGAGVKVRIRG</sequence>
<evidence type="ECO:0000313" key="4">
    <source>
        <dbReference type="Proteomes" id="UP000572817"/>
    </source>
</evidence>
<feature type="region of interest" description="Disordered" evidence="1">
    <location>
        <begin position="213"/>
        <end position="533"/>
    </location>
</feature>
<dbReference type="PROSITE" id="PS50031">
    <property type="entry name" value="EH"/>
    <property type="match status" value="1"/>
</dbReference>
<dbReference type="InterPro" id="IPR000261">
    <property type="entry name" value="EH_dom"/>
</dbReference>
<feature type="compositionally biased region" description="Polar residues" evidence="1">
    <location>
        <begin position="404"/>
        <end position="413"/>
    </location>
</feature>
<accession>A0A8H4N1K1</accession>
<feature type="compositionally biased region" description="Low complexity" evidence="1">
    <location>
        <begin position="136"/>
        <end position="146"/>
    </location>
</feature>
<dbReference type="CDD" id="cd00052">
    <property type="entry name" value="EH"/>
    <property type="match status" value="1"/>
</dbReference>
<keyword evidence="4" id="KW-1185">Reference proteome</keyword>
<dbReference type="SUPFAM" id="SSF47473">
    <property type="entry name" value="EF-hand"/>
    <property type="match status" value="1"/>
</dbReference>
<feature type="domain" description="EH" evidence="2">
    <location>
        <begin position="537"/>
        <end position="646"/>
    </location>
</feature>
<feature type="compositionally biased region" description="Basic and acidic residues" evidence="1">
    <location>
        <begin position="520"/>
        <end position="533"/>
    </location>
</feature>
<feature type="region of interest" description="Disordered" evidence="1">
    <location>
        <begin position="173"/>
        <end position="198"/>
    </location>
</feature>
<feature type="compositionally biased region" description="Basic residues" evidence="1">
    <location>
        <begin position="505"/>
        <end position="519"/>
    </location>
</feature>
<proteinExistence type="predicted"/>
<feature type="compositionally biased region" description="Polar residues" evidence="1">
    <location>
        <begin position="361"/>
        <end position="371"/>
    </location>
</feature>
<feature type="compositionally biased region" description="Low complexity" evidence="1">
    <location>
        <begin position="80"/>
        <end position="98"/>
    </location>
</feature>
<protein>
    <submittedName>
        <fullName evidence="3">Increased rDNA silencing protein 4</fullName>
    </submittedName>
</protein>
<reference evidence="3" key="1">
    <citation type="submission" date="2020-04" db="EMBL/GenBank/DDBJ databases">
        <title>Genome Assembly and Annotation of Botryosphaeria dothidea sdau 11-99, a Latent Pathogen of Apple Fruit Ring Rot in China.</title>
        <authorList>
            <person name="Yu C."/>
            <person name="Diao Y."/>
            <person name="Lu Q."/>
            <person name="Zhao J."/>
            <person name="Cui S."/>
            <person name="Peng C."/>
            <person name="He B."/>
            <person name="Liu H."/>
        </authorList>
    </citation>
    <scope>NUCLEOTIDE SEQUENCE [LARGE SCALE GENOMIC DNA]</scope>
    <source>
        <strain evidence="3">Sdau11-99</strain>
    </source>
</reference>
<dbReference type="Proteomes" id="UP000572817">
    <property type="component" value="Unassembled WGS sequence"/>
</dbReference>
<feature type="region of interest" description="Disordered" evidence="1">
    <location>
        <begin position="1"/>
        <end position="151"/>
    </location>
</feature>
<feature type="compositionally biased region" description="Basic and acidic residues" evidence="1">
    <location>
        <begin position="490"/>
        <end position="504"/>
    </location>
</feature>
<evidence type="ECO:0000313" key="3">
    <source>
        <dbReference type="EMBL" id="KAF4303703.1"/>
    </source>
</evidence>
<feature type="compositionally biased region" description="Low complexity" evidence="1">
    <location>
        <begin position="213"/>
        <end position="223"/>
    </location>
</feature>
<dbReference type="EMBL" id="WWBZ02000051">
    <property type="protein sequence ID" value="KAF4303703.1"/>
    <property type="molecule type" value="Genomic_DNA"/>
</dbReference>
<dbReference type="AlphaFoldDB" id="A0A8H4N1K1"/>
<dbReference type="SMART" id="SM00027">
    <property type="entry name" value="EH"/>
    <property type="match status" value="1"/>
</dbReference>
<dbReference type="Pfam" id="PF12763">
    <property type="entry name" value="EH"/>
    <property type="match status" value="1"/>
</dbReference>
<dbReference type="Gene3D" id="1.10.238.10">
    <property type="entry name" value="EF-hand"/>
    <property type="match status" value="1"/>
</dbReference>
<evidence type="ECO:0000259" key="2">
    <source>
        <dbReference type="PROSITE" id="PS50031"/>
    </source>
</evidence>
<dbReference type="OrthoDB" id="10045710at2759"/>
<organism evidence="3 4">
    <name type="scientific">Botryosphaeria dothidea</name>
    <dbReference type="NCBI Taxonomy" id="55169"/>
    <lineage>
        <taxon>Eukaryota</taxon>
        <taxon>Fungi</taxon>
        <taxon>Dikarya</taxon>
        <taxon>Ascomycota</taxon>
        <taxon>Pezizomycotina</taxon>
        <taxon>Dothideomycetes</taxon>
        <taxon>Dothideomycetes incertae sedis</taxon>
        <taxon>Botryosphaeriales</taxon>
        <taxon>Botryosphaeriaceae</taxon>
        <taxon>Botryosphaeria</taxon>
    </lineage>
</organism>
<feature type="compositionally biased region" description="Polar residues" evidence="1">
    <location>
        <begin position="182"/>
        <end position="198"/>
    </location>
</feature>
<feature type="compositionally biased region" description="Basic residues" evidence="1">
    <location>
        <begin position="457"/>
        <end position="472"/>
    </location>
</feature>
<evidence type="ECO:0000256" key="1">
    <source>
        <dbReference type="SAM" id="MobiDB-lite"/>
    </source>
</evidence>